<dbReference type="PROSITE" id="PS51257">
    <property type="entry name" value="PROKAR_LIPOPROTEIN"/>
    <property type="match status" value="1"/>
</dbReference>
<comment type="caution">
    <text evidence="7">The sequence shown here is derived from an EMBL/GenBank/DDBJ whole genome shotgun (WGS) entry which is preliminary data.</text>
</comment>
<dbReference type="EMBL" id="JACHHF010000010">
    <property type="protein sequence ID" value="MBB5176618.1"/>
    <property type="molecule type" value="Genomic_DNA"/>
</dbReference>
<dbReference type="Gene3D" id="3.40.50.1980">
    <property type="entry name" value="Nitrogenase molybdenum iron protein domain"/>
    <property type="match status" value="2"/>
</dbReference>
<comment type="subcellular location">
    <subcellularLocation>
        <location evidence="1">Cell envelope</location>
    </subcellularLocation>
</comment>
<evidence type="ECO:0000256" key="2">
    <source>
        <dbReference type="ARBA" id="ARBA00022448"/>
    </source>
</evidence>
<dbReference type="PRINTS" id="PR00691">
    <property type="entry name" value="ADHESINB"/>
</dbReference>
<keyword evidence="3" id="KW-0479">Metal-binding</keyword>
<evidence type="ECO:0000313" key="8">
    <source>
        <dbReference type="Proteomes" id="UP000579136"/>
    </source>
</evidence>
<keyword evidence="8" id="KW-1185">Reference proteome</keyword>
<sequence length="309" mass="35039">MDLIKKLSGILVALLILTGCSSETADEGTDEPLKITSTFSIMTDMVEAIGGEHVEVYNLVPLGTDPHEYDPKPEDIQFLTDSDALFYNGLNLEGENGGWLDKLVSSVDYDEDKIFRATDDVEPMYLAEGTADEEINPHSFIDPNVGIKMAEAVKSALIELDEENSEYYKERGEDYINELKEIENDYRQTFEDIPDDRRILIASEFAFQYLTEQYNIQEGYIWAIDTEENGSPQQIKDATDFVKKHQPPVLFVESNVDRRPMEAVSKESGVPIYDKPLYSDEIGNQDSEASTYLDYLRYNLNVLSDGMNQ</sequence>
<gene>
    <name evidence="7" type="ORF">HNQ45_001506</name>
</gene>
<dbReference type="InterPro" id="IPR006128">
    <property type="entry name" value="Lipoprotein_PsaA-like"/>
</dbReference>
<feature type="chain" id="PRO_5040192831" evidence="6">
    <location>
        <begin position="26"/>
        <end position="309"/>
    </location>
</feature>
<evidence type="ECO:0000313" key="7">
    <source>
        <dbReference type="EMBL" id="MBB5176618.1"/>
    </source>
</evidence>
<protein>
    <submittedName>
        <fullName evidence="7">ABC-type Zn uptake system ZnuABC Zn-binding protein ZnuA</fullName>
    </submittedName>
</protein>
<proteinExistence type="inferred from homology"/>
<dbReference type="Pfam" id="PF01297">
    <property type="entry name" value="ZnuA"/>
    <property type="match status" value="1"/>
</dbReference>
<dbReference type="PRINTS" id="PR00690">
    <property type="entry name" value="ADHESNFAMILY"/>
</dbReference>
<dbReference type="GO" id="GO:0007155">
    <property type="term" value="P:cell adhesion"/>
    <property type="evidence" value="ECO:0007669"/>
    <property type="project" value="InterPro"/>
</dbReference>
<dbReference type="GO" id="GO:0030313">
    <property type="term" value="C:cell envelope"/>
    <property type="evidence" value="ECO:0007669"/>
    <property type="project" value="UniProtKB-SubCell"/>
</dbReference>
<dbReference type="Proteomes" id="UP000579136">
    <property type="component" value="Unassembled WGS sequence"/>
</dbReference>
<dbReference type="GO" id="GO:0046872">
    <property type="term" value="F:metal ion binding"/>
    <property type="evidence" value="ECO:0007669"/>
    <property type="project" value="UniProtKB-KW"/>
</dbReference>
<accession>A0A9Q2HFX7</accession>
<reference evidence="7 8" key="1">
    <citation type="submission" date="2020-08" db="EMBL/GenBank/DDBJ databases">
        <title>Genomic Encyclopedia of Type Strains, Phase IV (KMG-IV): sequencing the most valuable type-strain genomes for metagenomic binning, comparative biology and taxonomic classification.</title>
        <authorList>
            <person name="Goeker M."/>
        </authorList>
    </citation>
    <scope>NUCLEOTIDE SEQUENCE [LARGE SCALE GENOMIC DNA]</scope>
    <source>
        <strain evidence="7 8">DSM 19163</strain>
    </source>
</reference>
<keyword evidence="4 6" id="KW-0732">Signal</keyword>
<dbReference type="GO" id="GO:0030001">
    <property type="term" value="P:metal ion transport"/>
    <property type="evidence" value="ECO:0007669"/>
    <property type="project" value="InterPro"/>
</dbReference>
<evidence type="ECO:0000256" key="1">
    <source>
        <dbReference type="ARBA" id="ARBA00004196"/>
    </source>
</evidence>
<evidence type="ECO:0000256" key="4">
    <source>
        <dbReference type="ARBA" id="ARBA00022729"/>
    </source>
</evidence>
<dbReference type="InterPro" id="IPR006127">
    <property type="entry name" value="ZnuA-like"/>
</dbReference>
<evidence type="ECO:0000256" key="3">
    <source>
        <dbReference type="ARBA" id="ARBA00022723"/>
    </source>
</evidence>
<name>A0A9Q2HFX7_9STAP</name>
<feature type="signal peptide" evidence="6">
    <location>
        <begin position="1"/>
        <end position="25"/>
    </location>
</feature>
<dbReference type="PANTHER" id="PTHR42953">
    <property type="entry name" value="HIGH-AFFINITY ZINC UPTAKE SYSTEM PROTEIN ZNUA-RELATED"/>
    <property type="match status" value="1"/>
</dbReference>
<dbReference type="RefSeq" id="WP_183675376.1">
    <property type="nucleotide sequence ID" value="NZ_CBCRYX010000006.1"/>
</dbReference>
<dbReference type="InterPro" id="IPR006129">
    <property type="entry name" value="AdhesinB"/>
</dbReference>
<evidence type="ECO:0000256" key="6">
    <source>
        <dbReference type="SAM" id="SignalP"/>
    </source>
</evidence>
<keyword evidence="2 5" id="KW-0813">Transport</keyword>
<evidence type="ECO:0000256" key="5">
    <source>
        <dbReference type="RuleBase" id="RU003512"/>
    </source>
</evidence>
<dbReference type="AlphaFoldDB" id="A0A9Q2HFX7"/>
<organism evidence="7 8">
    <name type="scientific">Nosocomiicoccus ampullae</name>
    <dbReference type="NCBI Taxonomy" id="489910"/>
    <lineage>
        <taxon>Bacteria</taxon>
        <taxon>Bacillati</taxon>
        <taxon>Bacillota</taxon>
        <taxon>Bacilli</taxon>
        <taxon>Bacillales</taxon>
        <taxon>Staphylococcaceae</taxon>
        <taxon>Nosocomiicoccus</taxon>
    </lineage>
</organism>
<comment type="similarity">
    <text evidence="5">Belongs to the bacterial solute-binding protein 9 family.</text>
</comment>
<dbReference type="InterPro" id="IPR050492">
    <property type="entry name" value="Bact_metal-bind_prot9"/>
</dbReference>
<dbReference type="PANTHER" id="PTHR42953:SF1">
    <property type="entry name" value="METAL-BINDING PROTEIN HI_0362-RELATED"/>
    <property type="match status" value="1"/>
</dbReference>
<dbReference type="SUPFAM" id="SSF53807">
    <property type="entry name" value="Helical backbone' metal receptor"/>
    <property type="match status" value="1"/>
</dbReference>